<dbReference type="RefSeq" id="WP_015789402.1">
    <property type="nucleotide sequence ID" value="NC_013158.1"/>
</dbReference>
<dbReference type="GeneID" id="8383936"/>
<sequence>MEISRREALRLGGTSTLGVLTAGCTSLGGESGTDPTDDVETVPAGVSAVAHADVATLLDDDAVRRVVDAGLAPLLPWEDGGSDAESQSALAALSTRTDLDPADAETAVGFAKYRPDTDRRYVGLRIDSNWSAKSFVDALEQADFPLTRHTYRDRPLYESGDAGPSLGVIDDGSYAIGTPPAVRAAMDVDAGILDPVDGDLRRRLAATRSLPFGAAARVPDELPFGTAGIGGMVDPGQFVALTSVTGKAYRDDDGVGAVVRLHAESAADAEDVKATVDGALAGARSLTADGDTREALGAVTVDRSASTVVVEVSGPADVAVTVVEGAAEFLAEVTGVDLTDTTRNAGEP</sequence>
<dbReference type="HOGENOM" id="CLU_795986_0_0_2"/>
<accession>C7NQS5</accession>
<organism evidence="1 2">
    <name type="scientific">Halorhabdus utahensis (strain DSM 12940 / JCM 11049 / AX-2)</name>
    <dbReference type="NCBI Taxonomy" id="519442"/>
    <lineage>
        <taxon>Archaea</taxon>
        <taxon>Methanobacteriati</taxon>
        <taxon>Methanobacteriota</taxon>
        <taxon>Stenosarchaea group</taxon>
        <taxon>Halobacteria</taxon>
        <taxon>Halobacteriales</taxon>
        <taxon>Haloarculaceae</taxon>
        <taxon>Halorhabdus</taxon>
    </lineage>
</organism>
<gene>
    <name evidence="1" type="ordered locus">Huta_1656</name>
</gene>
<dbReference type="Proteomes" id="UP000002071">
    <property type="component" value="Chromosome"/>
</dbReference>
<proteinExistence type="predicted"/>
<evidence type="ECO:0000313" key="2">
    <source>
        <dbReference type="Proteomes" id="UP000002071"/>
    </source>
</evidence>
<name>C7NQS5_HALUD</name>
<reference evidence="1 2" key="1">
    <citation type="journal article" date="2009" name="Stand. Genomic Sci.">
        <title>Complete genome sequence of Halorhabdus utahensis type strain (AX-2).</title>
        <authorList>
            <person name="Anderson I."/>
            <person name="Tindall B.J."/>
            <person name="Pomrenke H."/>
            <person name="Goker M."/>
            <person name="Lapidus A."/>
            <person name="Nolan M."/>
            <person name="Copeland A."/>
            <person name="Glavina Del Rio T."/>
            <person name="Chen F."/>
            <person name="Tice H."/>
            <person name="Cheng J.F."/>
            <person name="Lucas S."/>
            <person name="Chertkov O."/>
            <person name="Bruce D."/>
            <person name="Brettin T."/>
            <person name="Detter J.C."/>
            <person name="Han C."/>
            <person name="Goodwin L."/>
            <person name="Land M."/>
            <person name="Hauser L."/>
            <person name="Chang Y.J."/>
            <person name="Jeffries C.D."/>
            <person name="Pitluck S."/>
            <person name="Pati A."/>
            <person name="Mavromatis K."/>
            <person name="Ivanova N."/>
            <person name="Ovchinnikova G."/>
            <person name="Chen A."/>
            <person name="Palaniappan K."/>
            <person name="Chain P."/>
            <person name="Rohde M."/>
            <person name="Bristow J."/>
            <person name="Eisen J.A."/>
            <person name="Markowitz V."/>
            <person name="Hugenholtz P."/>
            <person name="Kyrpides N.C."/>
            <person name="Klenk H.P."/>
        </authorList>
    </citation>
    <scope>NUCLEOTIDE SEQUENCE [LARGE SCALE GENOMIC DNA]</scope>
    <source>
        <strain evidence="2">DSM 12940 / JCM 11049 / AX-2</strain>
    </source>
</reference>
<dbReference type="EMBL" id="CP001687">
    <property type="protein sequence ID" value="ACV11829.1"/>
    <property type="molecule type" value="Genomic_DNA"/>
</dbReference>
<dbReference type="eggNOG" id="arCOG08205">
    <property type="taxonomic scope" value="Archaea"/>
</dbReference>
<dbReference type="AlphaFoldDB" id="C7NQS5"/>
<dbReference type="STRING" id="519442.Huta_1656"/>
<evidence type="ECO:0000313" key="1">
    <source>
        <dbReference type="EMBL" id="ACV11829.1"/>
    </source>
</evidence>
<keyword evidence="2" id="KW-1185">Reference proteome</keyword>
<protein>
    <submittedName>
        <fullName evidence="1">Uncharacterized protein</fullName>
    </submittedName>
</protein>
<dbReference type="KEGG" id="hut:Huta_1656"/>
<dbReference type="PROSITE" id="PS51257">
    <property type="entry name" value="PROKAR_LIPOPROTEIN"/>
    <property type="match status" value="1"/>
</dbReference>